<organism evidence="7">
    <name type="scientific">viral metagenome</name>
    <dbReference type="NCBI Taxonomy" id="1070528"/>
    <lineage>
        <taxon>unclassified sequences</taxon>
        <taxon>metagenomes</taxon>
        <taxon>organismal metagenomes</taxon>
    </lineage>
</organism>
<dbReference type="InterPro" id="IPR002939">
    <property type="entry name" value="DnaJ_C"/>
</dbReference>
<dbReference type="Pfam" id="PF01556">
    <property type="entry name" value="DnaJ_C"/>
    <property type="match status" value="1"/>
</dbReference>
<accession>A0A6C0AGW2</accession>
<dbReference type="PANTHER" id="PTHR24078:SF553">
    <property type="entry name" value="DNAJ HOMOLOG SUBFAMILY B MEMBER 5"/>
    <property type="match status" value="1"/>
</dbReference>
<dbReference type="Pfam" id="PF00226">
    <property type="entry name" value="DnaJ"/>
    <property type="match status" value="1"/>
</dbReference>
<dbReference type="SMART" id="SM00271">
    <property type="entry name" value="DnaJ"/>
    <property type="match status" value="1"/>
</dbReference>
<dbReference type="CDD" id="cd06257">
    <property type="entry name" value="DnaJ"/>
    <property type="match status" value="1"/>
</dbReference>
<dbReference type="PRINTS" id="PR00625">
    <property type="entry name" value="JDOMAIN"/>
</dbReference>
<dbReference type="PROSITE" id="PS00636">
    <property type="entry name" value="DNAJ_1"/>
    <property type="match status" value="1"/>
</dbReference>
<keyword evidence="2" id="KW-0677">Repeat</keyword>
<dbReference type="InterPro" id="IPR018253">
    <property type="entry name" value="DnaJ_domain_CS"/>
</dbReference>
<dbReference type="PANTHER" id="PTHR24078">
    <property type="entry name" value="DNAJ HOMOLOG SUBFAMILY C MEMBER"/>
    <property type="match status" value="1"/>
</dbReference>
<dbReference type="GO" id="GO:0051082">
    <property type="term" value="F:unfolded protein binding"/>
    <property type="evidence" value="ECO:0007669"/>
    <property type="project" value="InterPro"/>
</dbReference>
<keyword evidence="5" id="KW-0143">Chaperone</keyword>
<reference evidence="7" key="1">
    <citation type="journal article" date="2020" name="Nature">
        <title>Giant virus diversity and host interactions through global metagenomics.</title>
        <authorList>
            <person name="Schulz F."/>
            <person name="Roux S."/>
            <person name="Paez-Espino D."/>
            <person name="Jungbluth S."/>
            <person name="Walsh D.A."/>
            <person name="Denef V.J."/>
            <person name="McMahon K.D."/>
            <person name="Konstantinidis K.T."/>
            <person name="Eloe-Fadrosh E.A."/>
            <person name="Kyrpides N.C."/>
            <person name="Woyke T."/>
        </authorList>
    </citation>
    <scope>NUCLEOTIDE SEQUENCE</scope>
    <source>
        <strain evidence="7">GVMAG-S-1035118-87</strain>
    </source>
</reference>
<dbReference type="GO" id="GO:0006457">
    <property type="term" value="P:protein folding"/>
    <property type="evidence" value="ECO:0007669"/>
    <property type="project" value="InterPro"/>
</dbReference>
<dbReference type="AlphaFoldDB" id="A0A6C0AGW2"/>
<evidence type="ECO:0000256" key="3">
    <source>
        <dbReference type="ARBA" id="ARBA00022771"/>
    </source>
</evidence>
<dbReference type="SUPFAM" id="SSF49493">
    <property type="entry name" value="HSP40/DnaJ peptide-binding domain"/>
    <property type="match status" value="2"/>
</dbReference>
<dbReference type="PROSITE" id="PS50076">
    <property type="entry name" value="DNAJ_2"/>
    <property type="match status" value="1"/>
</dbReference>
<dbReference type="InterPro" id="IPR001623">
    <property type="entry name" value="DnaJ_domain"/>
</dbReference>
<keyword evidence="3" id="KW-0863">Zinc-finger</keyword>
<proteinExistence type="predicted"/>
<name>A0A6C0AGW2_9ZZZZ</name>
<dbReference type="EMBL" id="MN740625">
    <property type="protein sequence ID" value="QHS79034.1"/>
    <property type="molecule type" value="Genomic_DNA"/>
</dbReference>
<evidence type="ECO:0000259" key="6">
    <source>
        <dbReference type="PROSITE" id="PS50076"/>
    </source>
</evidence>
<feature type="domain" description="J" evidence="6">
    <location>
        <begin position="2"/>
        <end position="64"/>
    </location>
</feature>
<evidence type="ECO:0000256" key="1">
    <source>
        <dbReference type="ARBA" id="ARBA00022723"/>
    </source>
</evidence>
<dbReference type="InterPro" id="IPR008971">
    <property type="entry name" value="HSP40/DnaJ_pept-bd"/>
</dbReference>
<sequence length="258" mass="29734">MTLYDILGVSSNATMDQIKKQYRKMSLEFHPDRPGGNASKFKEINEAYEQLYDDKKRKQYDQVQEPDLFDFLSPMFGPFHLLRTPPLDVMVEITLDQAFTGGKIPVTIDRWIHVQHVKQSERETLYIDIPRGVDTNEWMLISNRGNMGPTGELGDVRVIFTIKNTTKMERKGLDLWYTHSITLKEALCGFSFQLEYLRGQILQLNNPAGNIVSPYYKKVMPEMGMKRDEQTGNLVLAFMIQFPTTLPESSIESLKSLL</sequence>
<protein>
    <recommendedName>
        <fullName evidence="6">J domain-containing protein</fullName>
    </recommendedName>
</protein>
<dbReference type="InterPro" id="IPR036869">
    <property type="entry name" value="J_dom_sf"/>
</dbReference>
<dbReference type="FunFam" id="2.60.260.20:FF:000003">
    <property type="entry name" value="DnaJ subfamily A member 2"/>
    <property type="match status" value="1"/>
</dbReference>
<evidence type="ECO:0000256" key="5">
    <source>
        <dbReference type="ARBA" id="ARBA00023186"/>
    </source>
</evidence>
<evidence type="ECO:0000256" key="2">
    <source>
        <dbReference type="ARBA" id="ARBA00022737"/>
    </source>
</evidence>
<keyword evidence="1" id="KW-0479">Metal-binding</keyword>
<dbReference type="CDD" id="cd10747">
    <property type="entry name" value="DnaJ_C"/>
    <property type="match status" value="1"/>
</dbReference>
<dbReference type="Gene3D" id="1.10.287.110">
    <property type="entry name" value="DnaJ domain"/>
    <property type="match status" value="1"/>
</dbReference>
<evidence type="ECO:0000256" key="4">
    <source>
        <dbReference type="ARBA" id="ARBA00022833"/>
    </source>
</evidence>
<keyword evidence="4" id="KW-0862">Zinc</keyword>
<dbReference type="Gene3D" id="2.60.260.20">
    <property type="entry name" value="Urease metallochaperone UreE, N-terminal domain"/>
    <property type="match status" value="2"/>
</dbReference>
<dbReference type="GO" id="GO:0051087">
    <property type="term" value="F:protein-folding chaperone binding"/>
    <property type="evidence" value="ECO:0007669"/>
    <property type="project" value="TreeGrafter"/>
</dbReference>
<dbReference type="GO" id="GO:0005829">
    <property type="term" value="C:cytosol"/>
    <property type="evidence" value="ECO:0007669"/>
    <property type="project" value="TreeGrafter"/>
</dbReference>
<dbReference type="GO" id="GO:0008270">
    <property type="term" value="F:zinc ion binding"/>
    <property type="evidence" value="ECO:0007669"/>
    <property type="project" value="UniProtKB-KW"/>
</dbReference>
<dbReference type="SUPFAM" id="SSF46565">
    <property type="entry name" value="Chaperone J-domain"/>
    <property type="match status" value="1"/>
</dbReference>
<dbReference type="InterPro" id="IPR051339">
    <property type="entry name" value="DnaJ_subfamily_B"/>
</dbReference>
<evidence type="ECO:0000313" key="7">
    <source>
        <dbReference type="EMBL" id="QHS79034.1"/>
    </source>
</evidence>